<protein>
    <recommendedName>
        <fullName evidence="3">Lipoprotein</fullName>
    </recommendedName>
</protein>
<comment type="caution">
    <text evidence="1">The sequence shown here is derived from an EMBL/GenBank/DDBJ whole genome shotgun (WGS) entry which is preliminary data.</text>
</comment>
<proteinExistence type="predicted"/>
<name>A0A9D1M4N0_9PROT</name>
<accession>A0A9D1M4N0</accession>
<dbReference type="PROSITE" id="PS51257">
    <property type="entry name" value="PROKAR_LIPOPROTEIN"/>
    <property type="match status" value="1"/>
</dbReference>
<sequence length="145" mass="15906">MLKNSILALTLVVILSACGNQEKPILKGVDGSEVPPAFASFPDVPFPEPSYIDMGETRTLGSGQNWSGSLIFSTPFSANSIYDFYVSEMPKLRWSEVAVVRAKISHMTYLRDRRAIQILIERLGGDESLVTITAIPNDTGVTQKN</sequence>
<dbReference type="EMBL" id="DVNC01000036">
    <property type="protein sequence ID" value="HIU53538.1"/>
    <property type="molecule type" value="Genomic_DNA"/>
</dbReference>
<reference evidence="1" key="1">
    <citation type="submission" date="2020-10" db="EMBL/GenBank/DDBJ databases">
        <authorList>
            <person name="Gilroy R."/>
        </authorList>
    </citation>
    <scope>NUCLEOTIDE SEQUENCE</scope>
    <source>
        <strain evidence="1">ChiW3-316</strain>
    </source>
</reference>
<evidence type="ECO:0000313" key="2">
    <source>
        <dbReference type="Proteomes" id="UP000824107"/>
    </source>
</evidence>
<dbReference type="AlphaFoldDB" id="A0A9D1M4N0"/>
<dbReference type="Proteomes" id="UP000824107">
    <property type="component" value="Unassembled WGS sequence"/>
</dbReference>
<organism evidence="1 2">
    <name type="scientific">Candidatus Scatocola faecipullorum</name>
    <dbReference type="NCBI Taxonomy" id="2840917"/>
    <lineage>
        <taxon>Bacteria</taxon>
        <taxon>Pseudomonadati</taxon>
        <taxon>Pseudomonadota</taxon>
        <taxon>Alphaproteobacteria</taxon>
        <taxon>Rhodospirillales</taxon>
        <taxon>Rhodospirillaceae</taxon>
        <taxon>Rhodospirillaceae incertae sedis</taxon>
        <taxon>Candidatus Scatocola</taxon>
    </lineage>
</organism>
<reference evidence="1" key="2">
    <citation type="journal article" date="2021" name="PeerJ">
        <title>Extensive microbial diversity within the chicken gut microbiome revealed by metagenomics and culture.</title>
        <authorList>
            <person name="Gilroy R."/>
            <person name="Ravi A."/>
            <person name="Getino M."/>
            <person name="Pursley I."/>
            <person name="Horton D.L."/>
            <person name="Alikhan N.F."/>
            <person name="Baker D."/>
            <person name="Gharbi K."/>
            <person name="Hall N."/>
            <person name="Watson M."/>
            <person name="Adriaenssens E.M."/>
            <person name="Foster-Nyarko E."/>
            <person name="Jarju S."/>
            <person name="Secka A."/>
            <person name="Antonio M."/>
            <person name="Oren A."/>
            <person name="Chaudhuri R.R."/>
            <person name="La Ragione R."/>
            <person name="Hildebrand F."/>
            <person name="Pallen M.J."/>
        </authorList>
    </citation>
    <scope>NUCLEOTIDE SEQUENCE</scope>
    <source>
        <strain evidence="1">ChiW3-316</strain>
    </source>
</reference>
<evidence type="ECO:0008006" key="3">
    <source>
        <dbReference type="Google" id="ProtNLM"/>
    </source>
</evidence>
<gene>
    <name evidence="1" type="ORF">IAD20_05600</name>
</gene>
<evidence type="ECO:0000313" key="1">
    <source>
        <dbReference type="EMBL" id="HIU53538.1"/>
    </source>
</evidence>